<reference evidence="4 5" key="1">
    <citation type="submission" date="2020-08" db="EMBL/GenBank/DDBJ databases">
        <title>Sequencing the genomes of 1000 actinobacteria strains.</title>
        <authorList>
            <person name="Klenk H.-P."/>
        </authorList>
    </citation>
    <scope>NUCLEOTIDE SEQUENCE [LARGE SCALE GENOMIC DNA]</scope>
    <source>
        <strain evidence="4 5">DSM 105498</strain>
    </source>
</reference>
<comment type="caution">
    <text evidence="4">The sequence shown here is derived from an EMBL/GenBank/DDBJ whole genome shotgun (WGS) entry which is preliminary data.</text>
</comment>
<dbReference type="FunFam" id="3.40.50.720:FF:000084">
    <property type="entry name" value="Short-chain dehydrogenase reductase"/>
    <property type="match status" value="1"/>
</dbReference>
<proteinExistence type="inferred from homology"/>
<evidence type="ECO:0000256" key="1">
    <source>
        <dbReference type="ARBA" id="ARBA00006484"/>
    </source>
</evidence>
<accession>A0A7W4VX04</accession>
<organism evidence="4 5">
    <name type="scientific">Nocardioides soli</name>
    <dbReference type="NCBI Taxonomy" id="1036020"/>
    <lineage>
        <taxon>Bacteria</taxon>
        <taxon>Bacillati</taxon>
        <taxon>Actinomycetota</taxon>
        <taxon>Actinomycetes</taxon>
        <taxon>Propionibacteriales</taxon>
        <taxon>Nocardioidaceae</taxon>
        <taxon>Nocardioides</taxon>
    </lineage>
</organism>
<dbReference type="Pfam" id="PF13561">
    <property type="entry name" value="adh_short_C2"/>
    <property type="match status" value="1"/>
</dbReference>
<dbReference type="Pfam" id="PF00106">
    <property type="entry name" value="adh_short"/>
    <property type="match status" value="1"/>
</dbReference>
<dbReference type="GO" id="GO:0030497">
    <property type="term" value="P:fatty acid elongation"/>
    <property type="evidence" value="ECO:0007669"/>
    <property type="project" value="TreeGrafter"/>
</dbReference>
<name>A0A7W4VX04_9ACTN</name>
<dbReference type="SUPFAM" id="SSF51735">
    <property type="entry name" value="NAD(P)-binding Rossmann-fold domains"/>
    <property type="match status" value="1"/>
</dbReference>
<dbReference type="Proteomes" id="UP000589626">
    <property type="component" value="Unassembled WGS sequence"/>
</dbReference>
<evidence type="ECO:0000313" key="4">
    <source>
        <dbReference type="EMBL" id="MBB3042852.1"/>
    </source>
</evidence>
<dbReference type="PRINTS" id="PR00081">
    <property type="entry name" value="GDHRDH"/>
</dbReference>
<dbReference type="InterPro" id="IPR002347">
    <property type="entry name" value="SDR_fam"/>
</dbReference>
<dbReference type="InterPro" id="IPR036291">
    <property type="entry name" value="NAD(P)-bd_dom_sf"/>
</dbReference>
<dbReference type="PANTHER" id="PTHR42760">
    <property type="entry name" value="SHORT-CHAIN DEHYDROGENASES/REDUCTASES FAMILY MEMBER"/>
    <property type="match status" value="1"/>
</dbReference>
<keyword evidence="5" id="KW-1185">Reference proteome</keyword>
<sequence length="275" mass="28636">MDLIGRIALVTGASRGFGKHIALELAARGADVALAARTAAPVDGAFAPGTLQETAAQVEALGRRALIVPTDLSDQAQVVAMVETTIDHFGGIDLLMNNAGMGTGGDICETLVEDWNNILAVNLTSQFLAIKIAGPVMRSRGGGAIVNMGSYLGQQVPDRTDGDPISTASTEASGPGITPYGVTKAAIERLTLGAAADLASYGIRVNCIAPRWTETEGLDAWFPSIDKSHWERPEDWAKVVGFLMSPQAGGITGRIVRSADMQALRAALTAEPALV</sequence>
<dbReference type="PRINTS" id="PR00080">
    <property type="entry name" value="SDRFAMILY"/>
</dbReference>
<protein>
    <submittedName>
        <fullName evidence="4">NAD(P)-dependent dehydrogenase (Short-subunit alcohol dehydrogenase family)</fullName>
    </submittedName>
</protein>
<dbReference type="Gene3D" id="3.40.50.720">
    <property type="entry name" value="NAD(P)-binding Rossmann-like Domain"/>
    <property type="match status" value="1"/>
</dbReference>
<comment type="similarity">
    <text evidence="1 3">Belongs to the short-chain dehydrogenases/reductases (SDR) family.</text>
</comment>
<evidence type="ECO:0000313" key="5">
    <source>
        <dbReference type="Proteomes" id="UP000589626"/>
    </source>
</evidence>
<dbReference type="AlphaFoldDB" id="A0A7W4VX04"/>
<dbReference type="CDD" id="cd05233">
    <property type="entry name" value="SDR_c"/>
    <property type="match status" value="1"/>
</dbReference>
<dbReference type="EMBL" id="JACHWR010000002">
    <property type="protein sequence ID" value="MBB3042852.1"/>
    <property type="molecule type" value="Genomic_DNA"/>
</dbReference>
<dbReference type="GO" id="GO:0016616">
    <property type="term" value="F:oxidoreductase activity, acting on the CH-OH group of donors, NAD or NADP as acceptor"/>
    <property type="evidence" value="ECO:0007669"/>
    <property type="project" value="TreeGrafter"/>
</dbReference>
<dbReference type="RefSeq" id="WP_183592771.1">
    <property type="nucleotide sequence ID" value="NZ_JACHWR010000002.1"/>
</dbReference>
<gene>
    <name evidence="4" type="ORF">FHU40_002670</name>
</gene>
<evidence type="ECO:0000256" key="2">
    <source>
        <dbReference type="ARBA" id="ARBA00023002"/>
    </source>
</evidence>
<keyword evidence="2" id="KW-0560">Oxidoreductase</keyword>
<dbReference type="PANTHER" id="PTHR42760:SF40">
    <property type="entry name" value="3-OXOACYL-[ACYL-CARRIER-PROTEIN] REDUCTASE, CHLOROPLASTIC"/>
    <property type="match status" value="1"/>
</dbReference>
<evidence type="ECO:0000256" key="3">
    <source>
        <dbReference type="RuleBase" id="RU000363"/>
    </source>
</evidence>